<name>A0A1M5ZM77_9BURK</name>
<accession>A0A1M5ZM77</accession>
<dbReference type="Proteomes" id="UP000184226">
    <property type="component" value="Unassembled WGS sequence"/>
</dbReference>
<feature type="compositionally biased region" description="Low complexity" evidence="1">
    <location>
        <begin position="155"/>
        <end position="176"/>
    </location>
</feature>
<dbReference type="EMBL" id="FQXE01000016">
    <property type="protein sequence ID" value="SHI25281.1"/>
    <property type="molecule type" value="Genomic_DNA"/>
</dbReference>
<proteinExistence type="predicted"/>
<keyword evidence="3" id="KW-1185">Reference proteome</keyword>
<dbReference type="OrthoDB" id="8719709at2"/>
<organism evidence="2 3">
    <name type="scientific">Pollutimonas bauzanensis</name>
    <dbReference type="NCBI Taxonomy" id="658167"/>
    <lineage>
        <taxon>Bacteria</taxon>
        <taxon>Pseudomonadati</taxon>
        <taxon>Pseudomonadota</taxon>
        <taxon>Betaproteobacteria</taxon>
        <taxon>Burkholderiales</taxon>
        <taxon>Alcaligenaceae</taxon>
        <taxon>Pollutimonas</taxon>
    </lineage>
</organism>
<evidence type="ECO:0000313" key="2">
    <source>
        <dbReference type="EMBL" id="SHI25281.1"/>
    </source>
</evidence>
<dbReference type="InterPro" id="IPR019660">
    <property type="entry name" value="Put_sensory_transdc_reg_YbjN"/>
</dbReference>
<evidence type="ECO:0000313" key="3">
    <source>
        <dbReference type="Proteomes" id="UP000184226"/>
    </source>
</evidence>
<dbReference type="Pfam" id="PF10722">
    <property type="entry name" value="YbjN"/>
    <property type="match status" value="1"/>
</dbReference>
<sequence>MTNTESAKNTESAQNTELVQSISIDQLTGLLQSLGYRVTSSEQNGQTQLLSATQGIGFALRFGNPAPQAGRYLDYTLSCALRVQGDLPENLVPQWNITKRFARLARQGDFLVLEMDVIVAGGVSDAYLRANTELWDHLLQQFLLFLRTVAAQPGASDAPAAPAGVQDAADAQVDAPQENHEDSAAQAA</sequence>
<reference evidence="2 3" key="1">
    <citation type="submission" date="2016-11" db="EMBL/GenBank/DDBJ databases">
        <authorList>
            <person name="Jaros S."/>
            <person name="Januszkiewicz K."/>
            <person name="Wedrychowicz H."/>
        </authorList>
    </citation>
    <scope>NUCLEOTIDE SEQUENCE [LARGE SCALE GENOMIC DNA]</scope>
    <source>
        <strain evidence="2 3">CGMCC 1.10190</strain>
    </source>
</reference>
<dbReference type="AlphaFoldDB" id="A0A1M5ZM77"/>
<feature type="region of interest" description="Disordered" evidence="1">
    <location>
        <begin position="155"/>
        <end position="188"/>
    </location>
</feature>
<dbReference type="STRING" id="658167.SAMN04488135_11616"/>
<protein>
    <submittedName>
        <fullName evidence="2">Putative sensory transduction regulator</fullName>
    </submittedName>
</protein>
<gene>
    <name evidence="2" type="ORF">SAMN04488135_11616</name>
</gene>
<evidence type="ECO:0000256" key="1">
    <source>
        <dbReference type="SAM" id="MobiDB-lite"/>
    </source>
</evidence>
<feature type="compositionally biased region" description="Basic and acidic residues" evidence="1">
    <location>
        <begin position="177"/>
        <end position="188"/>
    </location>
</feature>
<dbReference type="RefSeq" id="WP_073108009.1">
    <property type="nucleotide sequence ID" value="NZ_FQXE01000016.1"/>
</dbReference>